<dbReference type="OrthoDB" id="10325565at2759"/>
<protein>
    <recommendedName>
        <fullName evidence="4">Secreted protein</fullName>
    </recommendedName>
</protein>
<name>A0A9W7T0A6_9PEZI</name>
<accession>A0A9W7T0A6</accession>
<evidence type="ECO:0000256" key="1">
    <source>
        <dbReference type="SAM" id="SignalP"/>
    </source>
</evidence>
<dbReference type="Proteomes" id="UP001138500">
    <property type="component" value="Unassembled WGS sequence"/>
</dbReference>
<evidence type="ECO:0008006" key="4">
    <source>
        <dbReference type="Google" id="ProtNLM"/>
    </source>
</evidence>
<proteinExistence type="predicted"/>
<feature type="signal peptide" evidence="1">
    <location>
        <begin position="1"/>
        <end position="19"/>
    </location>
</feature>
<organism evidence="2 3">
    <name type="scientific">Teratosphaeria destructans</name>
    <dbReference type="NCBI Taxonomy" id="418781"/>
    <lineage>
        <taxon>Eukaryota</taxon>
        <taxon>Fungi</taxon>
        <taxon>Dikarya</taxon>
        <taxon>Ascomycota</taxon>
        <taxon>Pezizomycotina</taxon>
        <taxon>Dothideomycetes</taxon>
        <taxon>Dothideomycetidae</taxon>
        <taxon>Mycosphaerellales</taxon>
        <taxon>Teratosphaeriaceae</taxon>
        <taxon>Teratosphaeria</taxon>
    </lineage>
</organism>
<evidence type="ECO:0000313" key="3">
    <source>
        <dbReference type="Proteomes" id="UP001138500"/>
    </source>
</evidence>
<keyword evidence="3" id="KW-1185">Reference proteome</keyword>
<gene>
    <name evidence="2" type="ORF">Tdes44962_MAKER07045</name>
</gene>
<sequence>MRPLAILGVLSTCYSASSAVYLDCGKSPKKCYKLPTDPKLFQAPPPVGCGPDKPPPWPGNQHLIDLRLNEDVNLFTEARETFLEIEHVGNVVKMACHNSHCLRFKYCILSVHYTDAAINDSDGGYYMLPTYQDCCTLPAGRIDGGAIYEIGWKKV</sequence>
<comment type="caution">
    <text evidence="2">The sequence shown here is derived from an EMBL/GenBank/DDBJ whole genome shotgun (WGS) entry which is preliminary data.</text>
</comment>
<dbReference type="AlphaFoldDB" id="A0A9W7T0A6"/>
<evidence type="ECO:0000313" key="2">
    <source>
        <dbReference type="EMBL" id="KAH9844934.1"/>
    </source>
</evidence>
<feature type="chain" id="PRO_5040727272" description="Secreted protein" evidence="1">
    <location>
        <begin position="20"/>
        <end position="155"/>
    </location>
</feature>
<reference evidence="2 3" key="2">
    <citation type="journal article" date="2021" name="Curr. Genet.">
        <title>Genetic response to nitrogen starvation in the aggressive Eucalyptus foliar pathogen Teratosphaeria destructans.</title>
        <authorList>
            <person name="Havenga M."/>
            <person name="Wingfield B.D."/>
            <person name="Wingfield M.J."/>
            <person name="Dreyer L.L."/>
            <person name="Roets F."/>
            <person name="Aylward J."/>
        </authorList>
    </citation>
    <scope>NUCLEOTIDE SEQUENCE [LARGE SCALE GENOMIC DNA]</scope>
    <source>
        <strain evidence="2">CMW44962</strain>
    </source>
</reference>
<keyword evidence="1" id="KW-0732">Signal</keyword>
<reference evidence="2 3" key="1">
    <citation type="journal article" date="2018" name="IMA Fungus">
        <title>IMA Genome-F 10: Nine draft genome sequences of Claviceps purpurea s.lat., including C. arundinis, C. humidiphila, and C. cf. spartinae, pseudomolecules for the pitch canker pathogen Fusarium circinatum, draft genome of Davidsoniella eucalypti, Grosmannia galeiformis, Quambalaria eucalypti, and Teratosphaeria destructans.</title>
        <authorList>
            <person name="Wingfield B.D."/>
            <person name="Liu M."/>
            <person name="Nguyen H.D."/>
            <person name="Lane F.A."/>
            <person name="Morgan S.W."/>
            <person name="De Vos L."/>
            <person name="Wilken P.M."/>
            <person name="Duong T.A."/>
            <person name="Aylward J."/>
            <person name="Coetzee M.P."/>
            <person name="Dadej K."/>
            <person name="De Beer Z.W."/>
            <person name="Findlay W."/>
            <person name="Havenga M."/>
            <person name="Kolarik M."/>
            <person name="Menzies J.G."/>
            <person name="Naidoo K."/>
            <person name="Pochopski O."/>
            <person name="Shoukouhi P."/>
            <person name="Santana Q.C."/>
            <person name="Seifert K.A."/>
            <person name="Soal N."/>
            <person name="Steenkamp E.T."/>
            <person name="Tatham C.T."/>
            <person name="van der Nest M.A."/>
            <person name="Wingfield M.J."/>
        </authorList>
    </citation>
    <scope>NUCLEOTIDE SEQUENCE [LARGE SCALE GENOMIC DNA]</scope>
    <source>
        <strain evidence="2">CMW44962</strain>
    </source>
</reference>
<dbReference type="EMBL" id="RIBY02000202">
    <property type="protein sequence ID" value="KAH9844934.1"/>
    <property type="molecule type" value="Genomic_DNA"/>
</dbReference>